<reference evidence="2" key="1">
    <citation type="journal article" date="2021" name="Proc. Natl. Acad. Sci. U.S.A.">
        <title>Three genomes in the algal genus Volvox reveal the fate of a haploid sex-determining region after a transition to homothallism.</title>
        <authorList>
            <person name="Yamamoto K."/>
            <person name="Hamaji T."/>
            <person name="Kawai-Toyooka H."/>
            <person name="Matsuzaki R."/>
            <person name="Takahashi F."/>
            <person name="Nishimura Y."/>
            <person name="Kawachi M."/>
            <person name="Noguchi H."/>
            <person name="Minakuchi Y."/>
            <person name="Umen J.G."/>
            <person name="Toyoda A."/>
            <person name="Nozaki H."/>
        </authorList>
    </citation>
    <scope>NUCLEOTIDE SEQUENCE</scope>
    <source>
        <strain evidence="3">NIES-3785</strain>
        <strain evidence="2">NIES-3786</strain>
    </source>
</reference>
<evidence type="ECO:0000313" key="4">
    <source>
        <dbReference type="Proteomes" id="UP000747110"/>
    </source>
</evidence>
<gene>
    <name evidence="2" type="ORF">Vretifemale_9651</name>
    <name evidence="3" type="ORF">Vretimale_16028</name>
</gene>
<sequence>MKHVAVLSLACAIWLANKRRRNSTLLKSVTSEFPPAVNHSSAYVMPSAEAHEHIPAAQVSYAPAAATTDPAPSTPRTGVMLQRIFLILLSVALCLTAAKGSWDVFALLVAAAVVQLGIQRVCWLRSDSEGSGGCPGRKSCMSVGAMAALRPRGAAALMAPAQLLVPDQRLGGVWVKDPTRSDSMDEATSAMRLNGIVRTAIRLIRGLELDPEALKAGRFDMAIFSVIAFFKVRESYLLDGTVASYNRRDLRKGKHTAFVTVQPDGSVLLSVSWGEPLAGTGTDHFVVAPAAAEELGVGRGTTDQPSTVGADDDLLVVTSTIRLAETDRTVTYRTTYVRAGSGRRHHKQQAHDSDNNRVQQQWQQQYHG</sequence>
<feature type="compositionally biased region" description="Low complexity" evidence="1">
    <location>
        <begin position="359"/>
        <end position="368"/>
    </location>
</feature>
<dbReference type="EMBL" id="BNCP01000019">
    <property type="protein sequence ID" value="GIL80542.1"/>
    <property type="molecule type" value="Genomic_DNA"/>
</dbReference>
<dbReference type="AlphaFoldDB" id="A0A8J4CIX7"/>
<feature type="region of interest" description="Disordered" evidence="1">
    <location>
        <begin position="339"/>
        <end position="368"/>
    </location>
</feature>
<organism evidence="2 4">
    <name type="scientific">Volvox reticuliferus</name>
    <dbReference type="NCBI Taxonomy" id="1737510"/>
    <lineage>
        <taxon>Eukaryota</taxon>
        <taxon>Viridiplantae</taxon>
        <taxon>Chlorophyta</taxon>
        <taxon>core chlorophytes</taxon>
        <taxon>Chlorophyceae</taxon>
        <taxon>CS clade</taxon>
        <taxon>Chlamydomonadales</taxon>
        <taxon>Volvocaceae</taxon>
        <taxon>Volvox</taxon>
    </lineage>
</organism>
<evidence type="ECO:0000256" key="1">
    <source>
        <dbReference type="SAM" id="MobiDB-lite"/>
    </source>
</evidence>
<dbReference type="Proteomes" id="UP000722791">
    <property type="component" value="Unassembled WGS sequence"/>
</dbReference>
<protein>
    <submittedName>
        <fullName evidence="2">Uncharacterized protein</fullName>
    </submittedName>
</protein>
<proteinExistence type="predicted"/>
<dbReference type="EMBL" id="BNCQ01000045">
    <property type="protein sequence ID" value="GIM12792.1"/>
    <property type="molecule type" value="Genomic_DNA"/>
</dbReference>
<dbReference type="OrthoDB" id="542203at2759"/>
<dbReference type="Proteomes" id="UP000747110">
    <property type="component" value="Unassembled WGS sequence"/>
</dbReference>
<name>A0A8J4CIX7_9CHLO</name>
<comment type="caution">
    <text evidence="2">The sequence shown here is derived from an EMBL/GenBank/DDBJ whole genome shotgun (WGS) entry which is preliminary data.</text>
</comment>
<evidence type="ECO:0000313" key="2">
    <source>
        <dbReference type="EMBL" id="GIL80542.1"/>
    </source>
</evidence>
<accession>A0A8J4CIX7</accession>
<keyword evidence="4" id="KW-1185">Reference proteome</keyword>
<evidence type="ECO:0000313" key="3">
    <source>
        <dbReference type="EMBL" id="GIM12792.1"/>
    </source>
</evidence>